<organism evidence="2 3">
    <name type="scientific">Tuber borchii</name>
    <name type="common">White truffle</name>
    <dbReference type="NCBI Taxonomy" id="42251"/>
    <lineage>
        <taxon>Eukaryota</taxon>
        <taxon>Fungi</taxon>
        <taxon>Dikarya</taxon>
        <taxon>Ascomycota</taxon>
        <taxon>Pezizomycotina</taxon>
        <taxon>Pezizomycetes</taxon>
        <taxon>Pezizales</taxon>
        <taxon>Tuberaceae</taxon>
        <taxon>Tuber</taxon>
    </lineage>
</organism>
<dbReference type="OrthoDB" id="76567at2759"/>
<accession>A0A2T6ZKX2</accession>
<dbReference type="EMBL" id="NESQ01000200">
    <property type="protein sequence ID" value="PUU76138.1"/>
    <property type="molecule type" value="Genomic_DNA"/>
</dbReference>
<reference evidence="2 3" key="1">
    <citation type="submission" date="2017-04" db="EMBL/GenBank/DDBJ databases">
        <title>Draft genome sequence of Tuber borchii Vittad., a whitish edible truffle.</title>
        <authorList>
            <consortium name="DOE Joint Genome Institute"/>
            <person name="Murat C."/>
            <person name="Kuo A."/>
            <person name="Barry K.W."/>
            <person name="Clum A."/>
            <person name="Dockter R.B."/>
            <person name="Fauchery L."/>
            <person name="Iotti M."/>
            <person name="Kohler A."/>
            <person name="Labutti K."/>
            <person name="Lindquist E.A."/>
            <person name="Lipzen A."/>
            <person name="Ohm R.A."/>
            <person name="Wang M."/>
            <person name="Grigoriev I.V."/>
            <person name="Zambonelli A."/>
            <person name="Martin F.M."/>
        </authorList>
    </citation>
    <scope>NUCLEOTIDE SEQUENCE [LARGE SCALE GENOMIC DNA]</scope>
    <source>
        <strain evidence="2 3">Tbo3840</strain>
    </source>
</reference>
<sequence length="189" mass="20176">MWPGSRNKARPEELDWPTIVVESGVSQTLNSLCNAAQRWLSNSGGDSKNVILIDVTKAERKLHLELWEDAAAQPKYELRGYTTEETACSGPAPAAASDAAPESVPEPLSESSAVSATEAPPDPTTDPPTEPPPDPQAQSPGEPSADPPPVSTTEPSCETPPSPFEKEKDIVYTQAELEAYGTCVWNYAS</sequence>
<evidence type="ECO:0000313" key="3">
    <source>
        <dbReference type="Proteomes" id="UP000244722"/>
    </source>
</evidence>
<gene>
    <name evidence="2" type="ORF">B9Z19DRAFT_1130182</name>
</gene>
<name>A0A2T6ZKX2_TUBBO</name>
<protein>
    <submittedName>
        <fullName evidence="2">Uncharacterized protein</fullName>
    </submittedName>
</protein>
<feature type="region of interest" description="Disordered" evidence="1">
    <location>
        <begin position="82"/>
        <end position="169"/>
    </location>
</feature>
<keyword evidence="3" id="KW-1185">Reference proteome</keyword>
<feature type="compositionally biased region" description="Low complexity" evidence="1">
    <location>
        <begin position="85"/>
        <end position="119"/>
    </location>
</feature>
<evidence type="ECO:0000313" key="2">
    <source>
        <dbReference type="EMBL" id="PUU76138.1"/>
    </source>
</evidence>
<proteinExistence type="predicted"/>
<dbReference type="AlphaFoldDB" id="A0A2T6ZKX2"/>
<dbReference type="Proteomes" id="UP000244722">
    <property type="component" value="Unassembled WGS sequence"/>
</dbReference>
<comment type="caution">
    <text evidence="2">The sequence shown here is derived from an EMBL/GenBank/DDBJ whole genome shotgun (WGS) entry which is preliminary data.</text>
</comment>
<feature type="compositionally biased region" description="Pro residues" evidence="1">
    <location>
        <begin position="120"/>
        <end position="135"/>
    </location>
</feature>
<evidence type="ECO:0000256" key="1">
    <source>
        <dbReference type="SAM" id="MobiDB-lite"/>
    </source>
</evidence>